<organism evidence="5 6">
    <name type="scientific">Pseudocohnilembus persalinus</name>
    <name type="common">Ciliate</name>
    <dbReference type="NCBI Taxonomy" id="266149"/>
    <lineage>
        <taxon>Eukaryota</taxon>
        <taxon>Sar</taxon>
        <taxon>Alveolata</taxon>
        <taxon>Ciliophora</taxon>
        <taxon>Intramacronucleata</taxon>
        <taxon>Oligohymenophorea</taxon>
        <taxon>Scuticociliatia</taxon>
        <taxon>Philasterida</taxon>
        <taxon>Pseudocohnilembidae</taxon>
        <taxon>Pseudocohnilembus</taxon>
    </lineage>
</organism>
<dbReference type="EMBL" id="LDAU01000044">
    <property type="protein sequence ID" value="KRX09674.1"/>
    <property type="molecule type" value="Genomic_DNA"/>
</dbReference>
<evidence type="ECO:0000256" key="3">
    <source>
        <dbReference type="PROSITE-ProRule" id="PRU00339"/>
    </source>
</evidence>
<accession>A0A0V0R5P0</accession>
<dbReference type="SUPFAM" id="SSF48452">
    <property type="entry name" value="TPR-like"/>
    <property type="match status" value="2"/>
</dbReference>
<dbReference type="PANTHER" id="PTHR45641:SF19">
    <property type="entry name" value="NEPHROCYSTIN-3"/>
    <property type="match status" value="1"/>
</dbReference>
<dbReference type="Gene3D" id="1.25.40.10">
    <property type="entry name" value="Tetratricopeptide repeat domain"/>
    <property type="match status" value="2"/>
</dbReference>
<feature type="compositionally biased region" description="Low complexity" evidence="4">
    <location>
        <begin position="234"/>
        <end position="249"/>
    </location>
</feature>
<name>A0A0V0R5P0_PSEPJ</name>
<evidence type="ECO:0000256" key="4">
    <source>
        <dbReference type="SAM" id="MobiDB-lite"/>
    </source>
</evidence>
<evidence type="ECO:0000256" key="2">
    <source>
        <dbReference type="ARBA" id="ARBA00022803"/>
    </source>
</evidence>
<evidence type="ECO:0008006" key="7">
    <source>
        <dbReference type="Google" id="ProtNLM"/>
    </source>
</evidence>
<feature type="region of interest" description="Disordered" evidence="4">
    <location>
        <begin position="226"/>
        <end position="249"/>
    </location>
</feature>
<dbReference type="Pfam" id="PF13424">
    <property type="entry name" value="TPR_12"/>
    <property type="match status" value="1"/>
</dbReference>
<dbReference type="InterPro" id="IPR011990">
    <property type="entry name" value="TPR-like_helical_dom_sf"/>
</dbReference>
<dbReference type="Pfam" id="PF09986">
    <property type="entry name" value="DUF2225"/>
    <property type="match status" value="1"/>
</dbReference>
<evidence type="ECO:0000313" key="6">
    <source>
        <dbReference type="Proteomes" id="UP000054937"/>
    </source>
</evidence>
<reference evidence="5 6" key="1">
    <citation type="journal article" date="2015" name="Sci. Rep.">
        <title>Genome of the facultative scuticociliatosis pathogen Pseudocohnilembus persalinus provides insight into its virulence through horizontal gene transfer.</title>
        <authorList>
            <person name="Xiong J."/>
            <person name="Wang G."/>
            <person name="Cheng J."/>
            <person name="Tian M."/>
            <person name="Pan X."/>
            <person name="Warren A."/>
            <person name="Jiang C."/>
            <person name="Yuan D."/>
            <person name="Miao W."/>
        </authorList>
    </citation>
    <scope>NUCLEOTIDE SEQUENCE [LARGE SCALE GENOMIC DNA]</scope>
    <source>
        <strain evidence="5">36N120E</strain>
    </source>
</reference>
<protein>
    <recommendedName>
        <fullName evidence="7">Tetratricopeptide repeat protein</fullName>
    </recommendedName>
</protein>
<keyword evidence="2 3" id="KW-0802">TPR repeat</keyword>
<comment type="caution">
    <text evidence="5">The sequence shown here is derived from an EMBL/GenBank/DDBJ whole genome shotgun (WGS) entry which is preliminary data.</text>
</comment>
<dbReference type="SMART" id="SM00028">
    <property type="entry name" value="TPR"/>
    <property type="match status" value="5"/>
</dbReference>
<dbReference type="InParanoid" id="A0A0V0R5P0"/>
<dbReference type="PANTHER" id="PTHR45641">
    <property type="entry name" value="TETRATRICOPEPTIDE REPEAT PROTEIN (AFU_ORTHOLOGUE AFUA_6G03870)"/>
    <property type="match status" value="1"/>
</dbReference>
<dbReference type="Pfam" id="PF13181">
    <property type="entry name" value="TPR_8"/>
    <property type="match status" value="1"/>
</dbReference>
<evidence type="ECO:0000313" key="5">
    <source>
        <dbReference type="EMBL" id="KRX09674.1"/>
    </source>
</evidence>
<gene>
    <name evidence="5" type="ORF">PPERSA_02546</name>
</gene>
<proteinExistence type="predicted"/>
<dbReference type="PROSITE" id="PS50005">
    <property type="entry name" value="TPR"/>
    <property type="match status" value="2"/>
</dbReference>
<evidence type="ECO:0000256" key="1">
    <source>
        <dbReference type="ARBA" id="ARBA00022737"/>
    </source>
</evidence>
<dbReference type="OrthoDB" id="626167at2759"/>
<dbReference type="OMA" id="PPCEETI"/>
<dbReference type="Proteomes" id="UP000054937">
    <property type="component" value="Unassembled WGS sequence"/>
</dbReference>
<feature type="repeat" description="TPR" evidence="3">
    <location>
        <begin position="302"/>
        <end position="335"/>
    </location>
</feature>
<dbReference type="InterPro" id="IPR018708">
    <property type="entry name" value="DUF2225"/>
</dbReference>
<keyword evidence="6" id="KW-1185">Reference proteome</keyword>
<feature type="repeat" description="TPR" evidence="3">
    <location>
        <begin position="141"/>
        <end position="174"/>
    </location>
</feature>
<dbReference type="AlphaFoldDB" id="A0A0V0R5P0"/>
<sequence length="380" mass="44589">MAHCYQDIQEYKKALEQNQSSLQIYQFNNAFSQIFPEILAQILNNTASVYQQEMKLDLALERYLSALKINEVIHLQNSQNKKIDLTNLSGNSELAINLTNISTIYRDLEDYKSAIQYGEQALQTFLNLYKQNQKLFGLQLATAYGNLSVAYQCQEKFEKALEYSEKSLKIFEQNKPLSLETAHTLFNLSCLYEQIEDYQKSLQRGMASLAIQKHILVQDIQNNDEVQKQQQDLNQENKNQNSEQNGQQKENQNLDLHYQQKIYFKILEQVEKDSGKYELHQQIYDIEITKETKKFFENDNVLALLEHIGGLYYFIEDFKRSIEIYEKAFDVREQQPPCEETIILSNNLVLSLQEYGDNSTAQFYSKFTKDTEKKLKEIKK</sequence>
<dbReference type="InterPro" id="IPR019734">
    <property type="entry name" value="TPR_rpt"/>
</dbReference>
<keyword evidence="1" id="KW-0677">Repeat</keyword>